<keyword evidence="1" id="KW-1133">Transmembrane helix</keyword>
<organism evidence="2 3">
    <name type="scientific">Urochloa decumbens</name>
    <dbReference type="NCBI Taxonomy" id="240449"/>
    <lineage>
        <taxon>Eukaryota</taxon>
        <taxon>Viridiplantae</taxon>
        <taxon>Streptophyta</taxon>
        <taxon>Embryophyta</taxon>
        <taxon>Tracheophyta</taxon>
        <taxon>Spermatophyta</taxon>
        <taxon>Magnoliopsida</taxon>
        <taxon>Liliopsida</taxon>
        <taxon>Poales</taxon>
        <taxon>Poaceae</taxon>
        <taxon>PACMAD clade</taxon>
        <taxon>Panicoideae</taxon>
        <taxon>Panicodae</taxon>
        <taxon>Paniceae</taxon>
        <taxon>Melinidinae</taxon>
        <taxon>Urochloa</taxon>
    </lineage>
</organism>
<dbReference type="AlphaFoldDB" id="A0ABC9BG76"/>
<accession>A0ABC9BG76</accession>
<feature type="transmembrane region" description="Helical" evidence="1">
    <location>
        <begin position="173"/>
        <end position="195"/>
    </location>
</feature>
<protein>
    <submittedName>
        <fullName evidence="2">Uncharacterized protein</fullName>
    </submittedName>
</protein>
<evidence type="ECO:0000313" key="3">
    <source>
        <dbReference type="Proteomes" id="UP001497457"/>
    </source>
</evidence>
<dbReference type="EMBL" id="OZ075135">
    <property type="protein sequence ID" value="CAL4998759.1"/>
    <property type="molecule type" value="Genomic_DNA"/>
</dbReference>
<feature type="transmembrane region" description="Helical" evidence="1">
    <location>
        <begin position="137"/>
        <end position="161"/>
    </location>
</feature>
<feature type="transmembrane region" description="Helical" evidence="1">
    <location>
        <begin position="83"/>
        <end position="109"/>
    </location>
</feature>
<evidence type="ECO:0000256" key="1">
    <source>
        <dbReference type="SAM" id="Phobius"/>
    </source>
</evidence>
<feature type="transmembrane region" description="Helical" evidence="1">
    <location>
        <begin position="45"/>
        <end position="71"/>
    </location>
</feature>
<dbReference type="Proteomes" id="UP001497457">
    <property type="component" value="Chromosome 25rd"/>
</dbReference>
<sequence>MYTSPPRAQAKLLELGILSDLIVMAAIDGLVPIPPAPLAPSRLTVAAADAVVCLLLASAWFLVAGVGALLIGHLTCDIKCPVVIHAASTVILVAGISFLILCTVGVLLFSKFVQPASYTNGSEKTAATQGIMDSTVMAVHIISSLAFTCIDIIGVLLKCFAASGSVMDTVASVIVYVPFLGIITMSCFVVIPGFAVEIWRMNR</sequence>
<name>A0ABC9BG76_9POAL</name>
<reference evidence="3" key="1">
    <citation type="submission" date="2024-06" db="EMBL/GenBank/DDBJ databases">
        <authorList>
            <person name="Ryan C."/>
        </authorList>
    </citation>
    <scope>NUCLEOTIDE SEQUENCE [LARGE SCALE GENOMIC DNA]</scope>
</reference>
<evidence type="ECO:0000313" key="2">
    <source>
        <dbReference type="EMBL" id="CAL4998759.1"/>
    </source>
</evidence>
<gene>
    <name evidence="2" type="ORF">URODEC1_LOCUS63977</name>
</gene>
<keyword evidence="1" id="KW-0472">Membrane</keyword>
<proteinExistence type="predicted"/>
<keyword evidence="1" id="KW-0812">Transmembrane</keyword>
<keyword evidence="3" id="KW-1185">Reference proteome</keyword>
<reference evidence="2 3" key="2">
    <citation type="submission" date="2024-10" db="EMBL/GenBank/DDBJ databases">
        <authorList>
            <person name="Ryan C."/>
        </authorList>
    </citation>
    <scope>NUCLEOTIDE SEQUENCE [LARGE SCALE GENOMIC DNA]</scope>
</reference>